<dbReference type="InterPro" id="IPR001810">
    <property type="entry name" value="F-box_dom"/>
</dbReference>
<keyword evidence="3" id="KW-1185">Reference proteome</keyword>
<organism evidence="2 3">
    <name type="scientific">Wickerhamomyces ciferrii (strain ATCC 14091 / BCRC 22168 / CBS 111 / JCM 3599 / NBRC 0793 / NRRL Y-1031 F-60-10)</name>
    <name type="common">Yeast</name>
    <name type="synonym">Pichia ciferrii</name>
    <dbReference type="NCBI Taxonomy" id="1206466"/>
    <lineage>
        <taxon>Eukaryota</taxon>
        <taxon>Fungi</taxon>
        <taxon>Dikarya</taxon>
        <taxon>Ascomycota</taxon>
        <taxon>Saccharomycotina</taxon>
        <taxon>Saccharomycetes</taxon>
        <taxon>Phaffomycetales</taxon>
        <taxon>Wickerhamomycetaceae</taxon>
        <taxon>Wickerhamomyces</taxon>
    </lineage>
</organism>
<evidence type="ECO:0000259" key="1">
    <source>
        <dbReference type="PROSITE" id="PS50181"/>
    </source>
</evidence>
<accession>K0KTI7</accession>
<protein>
    <recommendedName>
        <fullName evidence="1">F-box domain-containing protein</fullName>
    </recommendedName>
</protein>
<comment type="caution">
    <text evidence="2">The sequence shown here is derived from an EMBL/GenBank/DDBJ whole genome shotgun (WGS) entry which is preliminary data.</text>
</comment>
<name>K0KTI7_WICCF</name>
<feature type="domain" description="F-box" evidence="1">
    <location>
        <begin position="1"/>
        <end position="55"/>
    </location>
</feature>
<evidence type="ECO:0000313" key="2">
    <source>
        <dbReference type="EMBL" id="CCH44593.1"/>
    </source>
</evidence>
<evidence type="ECO:0000313" key="3">
    <source>
        <dbReference type="Proteomes" id="UP000009328"/>
    </source>
</evidence>
<gene>
    <name evidence="2" type="ORF">BN7_4160</name>
</gene>
<reference evidence="2 3" key="1">
    <citation type="journal article" date="2012" name="Eukaryot. Cell">
        <title>Draft genome sequence of Wickerhamomyces ciferrii NRRL Y-1031 F-60-10.</title>
        <authorList>
            <person name="Schneider J."/>
            <person name="Andrea H."/>
            <person name="Blom J."/>
            <person name="Jaenicke S."/>
            <person name="Ruckert C."/>
            <person name="Schorsch C."/>
            <person name="Szczepanowski R."/>
            <person name="Farwick M."/>
            <person name="Goesmann A."/>
            <person name="Puhler A."/>
            <person name="Schaffer S."/>
            <person name="Tauch A."/>
            <person name="Kohler T."/>
            <person name="Brinkrolf K."/>
        </authorList>
    </citation>
    <scope>NUCLEOTIDE SEQUENCE [LARGE SCALE GENOMIC DNA]</scope>
    <source>
        <strain evidence="3">ATCC 14091 / BCRC 22168 / CBS 111 / JCM 3599 / NBRC 0793 / NRRL Y-1031 F-60-10</strain>
    </source>
</reference>
<dbReference type="Proteomes" id="UP000009328">
    <property type="component" value="Unassembled WGS sequence"/>
</dbReference>
<dbReference type="InParanoid" id="K0KTI7"/>
<dbReference type="InterPro" id="IPR032675">
    <property type="entry name" value="LRR_dom_sf"/>
</dbReference>
<proteinExistence type="predicted"/>
<dbReference type="CDD" id="cd09917">
    <property type="entry name" value="F-box_SF"/>
    <property type="match status" value="1"/>
</dbReference>
<dbReference type="Gene3D" id="3.80.10.10">
    <property type="entry name" value="Ribonuclease Inhibitor"/>
    <property type="match status" value="1"/>
</dbReference>
<sequence>MPFLDLPDEIIVKILCHLDPSDINNLYEFASIRNRFQQFISLTIDDENSINFPNIPIESKIIINKDSNINCAGLLEFFEVNNFTDFNKKFSQIKDQVPKFCIINDPIKWLHLSPFEFQYKRGDDLVLFNQLINEASKNSSAIKYLSFINLTKIVIENINIDPSIHLPNLESTIITNCKSSNESIKFKWNKLKDLSITGPNFAESLHKSIDYNLYPIRLYLTNIGHLRFTNLIFTNLRFILITSDPSIEGFQLNDIITIDNCVFPNLKELNIGVQNGVILENVTLPNLLKLSIKCTSGQIILNNVISNNLEVVEITTSVMPLIQKFQCLSLQLIYFDIEIFREDADFNFLTNIPNLIIKNHVSQILSKINLECLKFLGLDLIQPNDLAINSMEFPQLEYADLSLDFNYDKIPLINAPNLKQLNIADSPGLNTLNNIPIDYPQLEELILEMVQLPLKVKDITFPNLISFEINMEGDLLEFINCDFPKLKSFFAIGSMFETPSSIMINAENLVEMKLENLDMEELILPNNPKLQHLSANRVESLYTQDLDSLICLDLSYNLMKDLNIKSAPNLKNFESIQSNAQEFKFESGLNLSSDEKFIKFGSRYNPVLESISIEEPIGVRSWMAKYYWDLNKALRR</sequence>
<dbReference type="HOGENOM" id="CLU_430343_0_0_1"/>
<dbReference type="EMBL" id="CAIF01000146">
    <property type="protein sequence ID" value="CCH44593.1"/>
    <property type="molecule type" value="Genomic_DNA"/>
</dbReference>
<dbReference type="PROSITE" id="PS50181">
    <property type="entry name" value="FBOX"/>
    <property type="match status" value="1"/>
</dbReference>
<dbReference type="AlphaFoldDB" id="K0KTI7"/>